<dbReference type="PANTHER" id="PTHR43432">
    <property type="entry name" value="SLR0285 PROTEIN"/>
    <property type="match status" value="1"/>
</dbReference>
<dbReference type="Gene3D" id="3.80.30.30">
    <property type="match status" value="1"/>
</dbReference>
<dbReference type="KEGG" id="erz:ER308_04720"/>
<evidence type="ECO:0000313" key="6">
    <source>
        <dbReference type="EMBL" id="QBI18914.1"/>
    </source>
</evidence>
<dbReference type="EMBL" id="CP036402">
    <property type="protein sequence ID" value="QBI18914.1"/>
    <property type="molecule type" value="Genomic_DNA"/>
</dbReference>
<reference evidence="6 7" key="1">
    <citation type="submission" date="2019-01" db="EMBL/GenBank/DDBJ databases">
        <title>Egibacter rhizosphaerae EGI 80759T.</title>
        <authorList>
            <person name="Chen D.-D."/>
            <person name="Tian Y."/>
            <person name="Jiao J.-Y."/>
            <person name="Zhang X.-T."/>
            <person name="Zhang Y.-G."/>
            <person name="Zhang Y."/>
            <person name="Xiao M."/>
            <person name="Shu W.-S."/>
            <person name="Li W.-J."/>
        </authorList>
    </citation>
    <scope>NUCLEOTIDE SEQUENCE [LARGE SCALE GENOMIC DNA]</scope>
    <source>
        <strain evidence="6 7">EGI 80759</strain>
    </source>
</reference>
<dbReference type="RefSeq" id="WP_131153911.1">
    <property type="nucleotide sequence ID" value="NZ_CP036402.1"/>
</dbReference>
<accession>A0A411YCH3</accession>
<evidence type="ECO:0000256" key="1">
    <source>
        <dbReference type="ARBA" id="ARBA00022723"/>
    </source>
</evidence>
<dbReference type="InterPro" id="IPR007197">
    <property type="entry name" value="rSAM"/>
</dbReference>
<sequence>MRTLADLQRDPDEQPADADVLPIEVQRERTFETPEFAGMRFLEVETKSALNHVRGMPFEWSINPYRGCSHACSYCFARPTHEYLNLSPGTDFEKTVVVKTNIAEVLRRELARPNWRGAHVAMGTNTDNYQRAEGRYRLMPGIIDALGASRTPFSILTKGTLILRDRDALAEAAERVPVSAAFTVGMLGDRLWREAEPGTPDPRARLDAIARLNEAGIPTGMMLAPIMPGLNDDRDELAALVEAAAEAGARHITPIVLHLRPKVRAVFWPWLVATHPELVSRYRELYARGSEASPAYRRAVVGFVHERIRAARVRHGEPEPPPAWRGAESAAGEPDPGVQLSLL</sequence>
<dbReference type="PANTHER" id="PTHR43432:SF3">
    <property type="entry name" value="SLR0285 PROTEIN"/>
    <property type="match status" value="1"/>
</dbReference>
<name>A0A411YCH3_9ACTN</name>
<dbReference type="SUPFAM" id="SSF102114">
    <property type="entry name" value="Radical SAM enzymes"/>
    <property type="match status" value="1"/>
</dbReference>
<evidence type="ECO:0000256" key="2">
    <source>
        <dbReference type="ARBA" id="ARBA00023004"/>
    </source>
</evidence>
<evidence type="ECO:0000256" key="4">
    <source>
        <dbReference type="SAM" id="MobiDB-lite"/>
    </source>
</evidence>
<evidence type="ECO:0000256" key="3">
    <source>
        <dbReference type="ARBA" id="ARBA00023014"/>
    </source>
</evidence>
<dbReference type="PROSITE" id="PS51918">
    <property type="entry name" value="RADICAL_SAM"/>
    <property type="match status" value="1"/>
</dbReference>
<gene>
    <name evidence="6" type="ORF">ER308_04720</name>
</gene>
<dbReference type="Pfam" id="PF04055">
    <property type="entry name" value="Radical_SAM"/>
    <property type="match status" value="1"/>
</dbReference>
<dbReference type="CDD" id="cd01335">
    <property type="entry name" value="Radical_SAM"/>
    <property type="match status" value="1"/>
</dbReference>
<keyword evidence="2" id="KW-0408">Iron</keyword>
<feature type="region of interest" description="Disordered" evidence="4">
    <location>
        <begin position="314"/>
        <end position="343"/>
    </location>
</feature>
<organism evidence="6 7">
    <name type="scientific">Egibacter rhizosphaerae</name>
    <dbReference type="NCBI Taxonomy" id="1670831"/>
    <lineage>
        <taxon>Bacteria</taxon>
        <taxon>Bacillati</taxon>
        <taxon>Actinomycetota</taxon>
        <taxon>Nitriliruptoria</taxon>
        <taxon>Egibacterales</taxon>
        <taxon>Egibacteraceae</taxon>
        <taxon>Egibacter</taxon>
    </lineage>
</organism>
<dbReference type="SMART" id="SM00729">
    <property type="entry name" value="Elp3"/>
    <property type="match status" value="1"/>
</dbReference>
<proteinExistence type="predicted"/>
<evidence type="ECO:0000313" key="7">
    <source>
        <dbReference type="Proteomes" id="UP000291469"/>
    </source>
</evidence>
<feature type="domain" description="Radical SAM core" evidence="5">
    <location>
        <begin position="54"/>
        <end position="295"/>
    </location>
</feature>
<dbReference type="SFLD" id="SFLDG01084">
    <property type="entry name" value="Uncharacterised_Radical_SAM_Su"/>
    <property type="match status" value="1"/>
</dbReference>
<dbReference type="InterPro" id="IPR040086">
    <property type="entry name" value="MJ0683-like"/>
</dbReference>
<dbReference type="AlphaFoldDB" id="A0A411YCH3"/>
<dbReference type="InterPro" id="IPR006638">
    <property type="entry name" value="Elp3/MiaA/NifB-like_rSAM"/>
</dbReference>
<dbReference type="Proteomes" id="UP000291469">
    <property type="component" value="Chromosome"/>
</dbReference>
<keyword evidence="7" id="KW-1185">Reference proteome</keyword>
<keyword evidence="3" id="KW-0411">Iron-sulfur</keyword>
<dbReference type="GO" id="GO:0046872">
    <property type="term" value="F:metal ion binding"/>
    <property type="evidence" value="ECO:0007669"/>
    <property type="project" value="UniProtKB-KW"/>
</dbReference>
<evidence type="ECO:0000259" key="5">
    <source>
        <dbReference type="PROSITE" id="PS51918"/>
    </source>
</evidence>
<dbReference type="SFLD" id="SFLDS00029">
    <property type="entry name" value="Radical_SAM"/>
    <property type="match status" value="1"/>
</dbReference>
<protein>
    <submittedName>
        <fullName evidence="6">Radical SAM protein</fullName>
    </submittedName>
</protein>
<dbReference type="OrthoDB" id="9785699at2"/>
<dbReference type="GO" id="GO:0003824">
    <property type="term" value="F:catalytic activity"/>
    <property type="evidence" value="ECO:0007669"/>
    <property type="project" value="InterPro"/>
</dbReference>
<dbReference type="InterPro" id="IPR058240">
    <property type="entry name" value="rSAM_sf"/>
</dbReference>
<keyword evidence="1" id="KW-0479">Metal-binding</keyword>
<dbReference type="GO" id="GO:0051536">
    <property type="term" value="F:iron-sulfur cluster binding"/>
    <property type="evidence" value="ECO:0007669"/>
    <property type="project" value="UniProtKB-KW"/>
</dbReference>